<feature type="domain" description="HTH araC/xylS-type" evidence="4">
    <location>
        <begin position="203"/>
        <end position="301"/>
    </location>
</feature>
<keyword evidence="1" id="KW-0805">Transcription regulation</keyword>
<keyword evidence="6" id="KW-1185">Reference proteome</keyword>
<sequence length="309" mass="34775">MITGRGRGHMALTEVAAAREERAAGFDKRYLERTVALNMLELCQVRDCGCREAEGRTSSDAHLLVYMLSGDAVVTAAEEQLRLPARHFIRLNPRTGYRIASEGRPHEAARFLCVELKPRPGSNRLFSLFETEAGHRVVADRLGMDELFFSLIGELQRQDNQTRIMLDSILNQIVITAGRIAGGYAGRGGGSSEKAPGRKELVYQVVQYIDRHMDRIEELGQVAAHFGYSYSYLSHAFRAEMGVPLQIYWANRRMMRAMNRLQAGRASITQISEELRYQSIHSFSKAFKKMTGFTPSEYQSLYGAKRGNG</sequence>
<organism evidence="5 6">
    <name type="scientific">Paenibacillus nanensis</name>
    <dbReference type="NCBI Taxonomy" id="393251"/>
    <lineage>
        <taxon>Bacteria</taxon>
        <taxon>Bacillati</taxon>
        <taxon>Bacillota</taxon>
        <taxon>Bacilli</taxon>
        <taxon>Bacillales</taxon>
        <taxon>Paenibacillaceae</taxon>
        <taxon>Paenibacillus</taxon>
    </lineage>
</organism>
<evidence type="ECO:0000256" key="3">
    <source>
        <dbReference type="ARBA" id="ARBA00023163"/>
    </source>
</evidence>
<evidence type="ECO:0000256" key="1">
    <source>
        <dbReference type="ARBA" id="ARBA00023015"/>
    </source>
</evidence>
<dbReference type="PANTHER" id="PTHR43280">
    <property type="entry name" value="ARAC-FAMILY TRANSCRIPTIONAL REGULATOR"/>
    <property type="match status" value="1"/>
</dbReference>
<dbReference type="GO" id="GO:0003700">
    <property type="term" value="F:DNA-binding transcription factor activity"/>
    <property type="evidence" value="ECO:0007669"/>
    <property type="project" value="InterPro"/>
</dbReference>
<gene>
    <name evidence="5" type="ORF">D3P08_00570</name>
</gene>
<evidence type="ECO:0000313" key="5">
    <source>
        <dbReference type="EMBL" id="RIX60119.1"/>
    </source>
</evidence>
<comment type="caution">
    <text evidence="5">The sequence shown here is derived from an EMBL/GenBank/DDBJ whole genome shotgun (WGS) entry which is preliminary data.</text>
</comment>
<keyword evidence="3" id="KW-0804">Transcription</keyword>
<name>A0A3A1VGT7_9BACL</name>
<dbReference type="OrthoDB" id="625043at2"/>
<proteinExistence type="predicted"/>
<dbReference type="InterPro" id="IPR011051">
    <property type="entry name" value="RmlC_Cupin_sf"/>
</dbReference>
<dbReference type="InterPro" id="IPR018060">
    <property type="entry name" value="HTH_AraC"/>
</dbReference>
<dbReference type="PROSITE" id="PS00041">
    <property type="entry name" value="HTH_ARAC_FAMILY_1"/>
    <property type="match status" value="1"/>
</dbReference>
<reference evidence="5 6" key="1">
    <citation type="submission" date="2018-09" db="EMBL/GenBank/DDBJ databases">
        <title>Paenibacillus aracenensis nov. sp. isolated from a cave in southern Spain.</title>
        <authorList>
            <person name="Jurado V."/>
            <person name="Gutierrez-Patricio S."/>
            <person name="Gonzalez-Pimentel J.L."/>
            <person name="Miller A.Z."/>
            <person name="Laiz L."/>
            <person name="Saiz-Jimenez C."/>
        </authorList>
    </citation>
    <scope>NUCLEOTIDE SEQUENCE [LARGE SCALE GENOMIC DNA]</scope>
    <source>
        <strain evidence="5 6">DSM 22867</strain>
    </source>
</reference>
<keyword evidence="2" id="KW-0238">DNA-binding</keyword>
<dbReference type="InterPro" id="IPR009057">
    <property type="entry name" value="Homeodomain-like_sf"/>
</dbReference>
<protein>
    <submittedName>
        <fullName evidence="5">AraC family transcriptional regulator</fullName>
    </submittedName>
</protein>
<dbReference type="AlphaFoldDB" id="A0A3A1VGT7"/>
<dbReference type="InterPro" id="IPR018062">
    <property type="entry name" value="HTH_AraC-typ_CS"/>
</dbReference>
<dbReference type="Pfam" id="PF12833">
    <property type="entry name" value="HTH_18"/>
    <property type="match status" value="1"/>
</dbReference>
<dbReference type="GO" id="GO:0043565">
    <property type="term" value="F:sequence-specific DNA binding"/>
    <property type="evidence" value="ECO:0007669"/>
    <property type="project" value="InterPro"/>
</dbReference>
<dbReference type="SUPFAM" id="SSF51182">
    <property type="entry name" value="RmlC-like cupins"/>
    <property type="match status" value="1"/>
</dbReference>
<dbReference type="PANTHER" id="PTHR43280:SF10">
    <property type="entry name" value="REGULATORY PROTEIN POCR"/>
    <property type="match status" value="1"/>
</dbReference>
<accession>A0A3A1VGT7</accession>
<evidence type="ECO:0000256" key="2">
    <source>
        <dbReference type="ARBA" id="ARBA00023125"/>
    </source>
</evidence>
<evidence type="ECO:0000313" key="6">
    <source>
        <dbReference type="Proteomes" id="UP000266482"/>
    </source>
</evidence>
<dbReference type="Gene3D" id="1.10.10.60">
    <property type="entry name" value="Homeodomain-like"/>
    <property type="match status" value="2"/>
</dbReference>
<dbReference type="SUPFAM" id="SSF46689">
    <property type="entry name" value="Homeodomain-like"/>
    <property type="match status" value="2"/>
</dbReference>
<evidence type="ECO:0000259" key="4">
    <source>
        <dbReference type="PROSITE" id="PS01124"/>
    </source>
</evidence>
<dbReference type="PROSITE" id="PS01124">
    <property type="entry name" value="HTH_ARAC_FAMILY_2"/>
    <property type="match status" value="1"/>
</dbReference>
<dbReference type="Proteomes" id="UP000266482">
    <property type="component" value="Unassembled WGS sequence"/>
</dbReference>
<dbReference type="EMBL" id="QXQA01000001">
    <property type="protein sequence ID" value="RIX60119.1"/>
    <property type="molecule type" value="Genomic_DNA"/>
</dbReference>
<dbReference type="SMART" id="SM00342">
    <property type="entry name" value="HTH_ARAC"/>
    <property type="match status" value="1"/>
</dbReference>